<comment type="subcellular location">
    <subcellularLocation>
        <location evidence="1">Cell membrane</location>
        <topology evidence="1">Multi-pass membrane protein</topology>
    </subcellularLocation>
</comment>
<dbReference type="eggNOG" id="COG1280">
    <property type="taxonomic scope" value="Bacteria"/>
</dbReference>
<feature type="transmembrane region" description="Helical" evidence="6">
    <location>
        <begin position="71"/>
        <end position="88"/>
    </location>
</feature>
<dbReference type="PANTHER" id="PTHR30086">
    <property type="entry name" value="ARGININE EXPORTER PROTEIN ARGO"/>
    <property type="match status" value="1"/>
</dbReference>
<keyword evidence="4 6" id="KW-1133">Transmembrane helix</keyword>
<evidence type="ECO:0000256" key="5">
    <source>
        <dbReference type="ARBA" id="ARBA00023136"/>
    </source>
</evidence>
<dbReference type="InterPro" id="IPR001123">
    <property type="entry name" value="LeuE-type"/>
</dbReference>
<keyword evidence="2" id="KW-1003">Cell membrane</keyword>
<feature type="transmembrane region" description="Helical" evidence="6">
    <location>
        <begin position="146"/>
        <end position="174"/>
    </location>
</feature>
<dbReference type="OrthoDB" id="9804822at2"/>
<proteinExistence type="predicted"/>
<dbReference type="KEGG" id="swp:swp_0342"/>
<accession>B8CHQ1</accession>
<dbReference type="HOGENOM" id="CLU_079569_2_3_6"/>
<evidence type="ECO:0000256" key="6">
    <source>
        <dbReference type="SAM" id="Phobius"/>
    </source>
</evidence>
<keyword evidence="8" id="KW-1185">Reference proteome</keyword>
<evidence type="ECO:0000256" key="1">
    <source>
        <dbReference type="ARBA" id="ARBA00004651"/>
    </source>
</evidence>
<feature type="transmembrane region" description="Helical" evidence="6">
    <location>
        <begin position="40"/>
        <end position="65"/>
    </location>
</feature>
<dbReference type="GO" id="GO:0015171">
    <property type="term" value="F:amino acid transmembrane transporter activity"/>
    <property type="evidence" value="ECO:0007669"/>
    <property type="project" value="TreeGrafter"/>
</dbReference>
<dbReference type="RefSeq" id="WP_020910560.1">
    <property type="nucleotide sequence ID" value="NC_011566.1"/>
</dbReference>
<dbReference type="Pfam" id="PF01810">
    <property type="entry name" value="LysE"/>
    <property type="match status" value="1"/>
</dbReference>
<dbReference type="PIRSF" id="PIRSF006324">
    <property type="entry name" value="LeuE"/>
    <property type="match status" value="1"/>
</dbReference>
<dbReference type="PANTHER" id="PTHR30086:SF20">
    <property type="entry name" value="ARGININE EXPORTER PROTEIN ARGO-RELATED"/>
    <property type="match status" value="1"/>
</dbReference>
<dbReference type="STRING" id="225849.swp_0342"/>
<sequence length="207" mass="21960">MSIEVWLSFVIACAVLTLIPGPCVLLVISQSLTKGIRAALMCILGDVIGGIILMVLSLVGVGAILATSATLFMIFKWLGVGYMAYLGYCQIKDARAYTANNNPTDDQAQNIDSMKAGFIASSLNPKAIAFYMAFLPQFMTPGSDQVLQFAILIVTSSVVVAVILAGYALVAASASRFFQHQKSEKYLGYVGGSFLISGSAYMATAVK</sequence>
<feature type="transmembrane region" description="Helical" evidence="6">
    <location>
        <begin position="6"/>
        <end position="28"/>
    </location>
</feature>
<feature type="transmembrane region" description="Helical" evidence="6">
    <location>
        <begin position="116"/>
        <end position="134"/>
    </location>
</feature>
<feature type="transmembrane region" description="Helical" evidence="6">
    <location>
        <begin position="186"/>
        <end position="206"/>
    </location>
</feature>
<evidence type="ECO:0000256" key="4">
    <source>
        <dbReference type="ARBA" id="ARBA00022989"/>
    </source>
</evidence>
<name>B8CHQ1_SHEPW</name>
<dbReference type="GO" id="GO:0005886">
    <property type="term" value="C:plasma membrane"/>
    <property type="evidence" value="ECO:0007669"/>
    <property type="project" value="UniProtKB-SubCell"/>
</dbReference>
<dbReference type="AlphaFoldDB" id="B8CHQ1"/>
<dbReference type="Proteomes" id="UP000000753">
    <property type="component" value="Chromosome"/>
</dbReference>
<keyword evidence="5 6" id="KW-0472">Membrane</keyword>
<reference evidence="7 8" key="1">
    <citation type="journal article" date="2008" name="PLoS ONE">
        <title>Environmental adaptation: genomic analysis of the piezotolerant and psychrotolerant deep-sea iron reducing bacterium Shewanella piezotolerans WP3.</title>
        <authorList>
            <person name="Wang F."/>
            <person name="Wang J."/>
            <person name="Jian H."/>
            <person name="Zhang B."/>
            <person name="Li S."/>
            <person name="Wang F."/>
            <person name="Zeng X."/>
            <person name="Gao L."/>
            <person name="Bartlett D.H."/>
            <person name="Yu J."/>
            <person name="Hu S."/>
            <person name="Xiao X."/>
        </authorList>
    </citation>
    <scope>NUCLEOTIDE SEQUENCE [LARGE SCALE GENOMIC DNA]</scope>
    <source>
        <strain evidence="8">WP3 / JCM 13877</strain>
    </source>
</reference>
<evidence type="ECO:0000256" key="2">
    <source>
        <dbReference type="ARBA" id="ARBA00022475"/>
    </source>
</evidence>
<protein>
    <submittedName>
        <fullName evidence="7">Lysine exporter protein (LYSE/YGGA)</fullName>
    </submittedName>
</protein>
<evidence type="ECO:0000256" key="3">
    <source>
        <dbReference type="ARBA" id="ARBA00022692"/>
    </source>
</evidence>
<dbReference type="EMBL" id="CP000472">
    <property type="protein sequence ID" value="ACJ27177.1"/>
    <property type="molecule type" value="Genomic_DNA"/>
</dbReference>
<evidence type="ECO:0000313" key="8">
    <source>
        <dbReference type="Proteomes" id="UP000000753"/>
    </source>
</evidence>
<evidence type="ECO:0000313" key="7">
    <source>
        <dbReference type="EMBL" id="ACJ27177.1"/>
    </source>
</evidence>
<keyword evidence="3 6" id="KW-0812">Transmembrane</keyword>
<gene>
    <name evidence="7" type="ordered locus">swp_0342</name>
</gene>
<organism evidence="7 8">
    <name type="scientific">Shewanella piezotolerans (strain WP3 / JCM 13877)</name>
    <dbReference type="NCBI Taxonomy" id="225849"/>
    <lineage>
        <taxon>Bacteria</taxon>
        <taxon>Pseudomonadati</taxon>
        <taxon>Pseudomonadota</taxon>
        <taxon>Gammaproteobacteria</taxon>
        <taxon>Alteromonadales</taxon>
        <taxon>Shewanellaceae</taxon>
        <taxon>Shewanella</taxon>
    </lineage>
</organism>